<gene>
    <name evidence="11" type="ORF">K6V98_01275</name>
</gene>
<evidence type="ECO:0000256" key="2">
    <source>
        <dbReference type="ARBA" id="ARBA00010646"/>
    </source>
</evidence>
<keyword evidence="3" id="KW-0645">Protease</keyword>
<evidence type="ECO:0000256" key="3">
    <source>
        <dbReference type="ARBA" id="ARBA00022670"/>
    </source>
</evidence>
<feature type="domain" description="NlpC/P60" evidence="10">
    <location>
        <begin position="626"/>
        <end position="758"/>
    </location>
</feature>
<dbReference type="Pfam" id="PF19127">
    <property type="entry name" value="Choline_bind_3"/>
    <property type="match status" value="1"/>
</dbReference>
<sequence length="758" mass="84712">MSRFRPAVSACAASLLLVSALLHPFTAAAEISSAATGEEAAASSVPLVSTDTPVQTDPVTDLEAADELSSADASALAESATDLDSVESASTDTPEGTDQGEDPAETLSDTPSSDPRLAYSWRLQAGEQIAATGARLRSRRSVSVPPMPSNATGWGVDVSYANGKVDWERARAAGVSFAIFRLGFGVGEPDDQFAANIAGCKRNGIPFGLYLYSYAWDWSSARQEAIWALATLRRAGVSPADLSLPIYFDMENEDPDTGRPAGVDNTGHRRPVEGGPATFAAMAHAFCTAIADAGYEPGVYANLHWWETYLTDGSFNRWDRWVAQYNDTLSYTGSCSIWQCSSKASVDGIRGYVDLNYSFKKIRSIGNKGWVTRGDRRYYYHEDGTLHRGWLDLEGRRYRMDALDGHLWYGWYTVDGAPNTWYYSDSQTGELHRGWLDIGGKRYRMDAQDGHLWYGWFTVNGAPHTWYYADTSTGQLKKGWLDLGGKRYRMDAQDGHLWYGWYTLNGAPNIWYFSDRSSGVMARGWREVDGSWYFFKDNGLVTYGWMEQNGNWFYFHSNGTMATGTVRLDGYDRFFDYRSGRCTKLGYQNPPQYYQVSSRTVSFWMQDNGIFGYRTPSRIGLWSSRQDCVNAMITRAMEYLGTPYKWNYACAPGVGVDCAGLVMQSLYAAGMNLHPMTPWDHYYTPGHDQYANFMRLHGRFKHVSFDEREPGDLIFTQGHVSIYLGGDRIIEAYPSRSGVRISNVYSSTPILAVGRPFV</sequence>
<keyword evidence="5" id="KW-0378">Hydrolase</keyword>
<protein>
    <submittedName>
        <fullName evidence="11">C40 family peptidase</fullName>
    </submittedName>
</protein>
<dbReference type="Gene3D" id="2.10.270.10">
    <property type="entry name" value="Cholin Binding"/>
    <property type="match status" value="4"/>
</dbReference>
<feature type="chain" id="PRO_5047173688" evidence="9">
    <location>
        <begin position="30"/>
        <end position="758"/>
    </location>
</feature>
<dbReference type="Pfam" id="PF00877">
    <property type="entry name" value="NLPC_P60"/>
    <property type="match status" value="1"/>
</dbReference>
<evidence type="ECO:0000256" key="9">
    <source>
        <dbReference type="SAM" id="SignalP"/>
    </source>
</evidence>
<dbReference type="SUPFAM" id="SSF69360">
    <property type="entry name" value="Cell wall binding repeat"/>
    <property type="match status" value="2"/>
</dbReference>
<comment type="caution">
    <text evidence="11">The sequence shown here is derived from an EMBL/GenBank/DDBJ whole genome shotgun (WGS) entry which is preliminary data.</text>
</comment>
<comment type="similarity">
    <text evidence="1">Belongs to the peptidase C40 family.</text>
</comment>
<dbReference type="RefSeq" id="WP_222198709.1">
    <property type="nucleotide sequence ID" value="NZ_JAIMFO010000004.1"/>
</dbReference>
<evidence type="ECO:0000259" key="10">
    <source>
        <dbReference type="PROSITE" id="PS51935"/>
    </source>
</evidence>
<dbReference type="Proteomes" id="UP000700908">
    <property type="component" value="Unassembled WGS sequence"/>
</dbReference>
<dbReference type="CDD" id="cd06414">
    <property type="entry name" value="GH25_LytC-like"/>
    <property type="match status" value="1"/>
</dbReference>
<dbReference type="InterPro" id="IPR018337">
    <property type="entry name" value="Cell_wall/Cho-bd_repeat"/>
</dbReference>
<reference evidence="11 12" key="1">
    <citation type="submission" date="2021-08" db="EMBL/GenBank/DDBJ databases">
        <title>Collinsella faecalis sp. nov. isolated from swine faeces.</title>
        <authorList>
            <person name="Oh B.S."/>
            <person name="Lee J.H."/>
        </authorList>
    </citation>
    <scope>NUCLEOTIDE SEQUENCE [LARGE SCALE GENOMIC DNA]</scope>
    <source>
        <strain evidence="11 12">AGMB00827</strain>
    </source>
</reference>
<dbReference type="InterPro" id="IPR002053">
    <property type="entry name" value="Glyco_hydro_25"/>
</dbReference>
<dbReference type="InterPro" id="IPR017853">
    <property type="entry name" value="GH"/>
</dbReference>
<evidence type="ECO:0000256" key="6">
    <source>
        <dbReference type="ARBA" id="ARBA00022807"/>
    </source>
</evidence>
<keyword evidence="6" id="KW-0788">Thiol protease</keyword>
<dbReference type="PANTHER" id="PTHR34135">
    <property type="entry name" value="LYSOZYME"/>
    <property type="match status" value="1"/>
</dbReference>
<dbReference type="InterPro" id="IPR038765">
    <property type="entry name" value="Papain-like_cys_pep_sf"/>
</dbReference>
<dbReference type="Gene3D" id="3.90.1720.10">
    <property type="entry name" value="endopeptidase domain like (from Nostoc punctiforme)"/>
    <property type="match status" value="1"/>
</dbReference>
<feature type="repeat" description="Cell wall-binding" evidence="7">
    <location>
        <begin position="542"/>
        <end position="561"/>
    </location>
</feature>
<accession>A0ABS7MI34</accession>
<dbReference type="PROSITE" id="PS51904">
    <property type="entry name" value="GLYCOSYL_HYDROL_F25_2"/>
    <property type="match status" value="1"/>
</dbReference>
<keyword evidence="9" id="KW-0732">Signal</keyword>
<dbReference type="Gene3D" id="3.20.20.80">
    <property type="entry name" value="Glycosidases"/>
    <property type="match status" value="1"/>
</dbReference>
<feature type="region of interest" description="Disordered" evidence="8">
    <location>
        <begin position="63"/>
        <end position="116"/>
    </location>
</feature>
<keyword evidence="12" id="KW-1185">Reference proteome</keyword>
<evidence type="ECO:0000256" key="8">
    <source>
        <dbReference type="SAM" id="MobiDB-lite"/>
    </source>
</evidence>
<name>A0ABS7MI34_9ACTN</name>
<feature type="compositionally biased region" description="Low complexity" evidence="8">
    <location>
        <begin position="63"/>
        <end position="83"/>
    </location>
</feature>
<proteinExistence type="inferred from homology"/>
<dbReference type="PROSITE" id="PS51935">
    <property type="entry name" value="NLPC_P60"/>
    <property type="match status" value="1"/>
</dbReference>
<keyword evidence="4" id="KW-0677">Repeat</keyword>
<evidence type="ECO:0000256" key="4">
    <source>
        <dbReference type="ARBA" id="ARBA00022737"/>
    </source>
</evidence>
<evidence type="ECO:0000313" key="12">
    <source>
        <dbReference type="Proteomes" id="UP000700908"/>
    </source>
</evidence>
<evidence type="ECO:0000313" key="11">
    <source>
        <dbReference type="EMBL" id="MBY4796999.1"/>
    </source>
</evidence>
<dbReference type="PANTHER" id="PTHR34135:SF2">
    <property type="entry name" value="LYSOZYME"/>
    <property type="match status" value="1"/>
</dbReference>
<evidence type="ECO:0000256" key="1">
    <source>
        <dbReference type="ARBA" id="ARBA00007074"/>
    </source>
</evidence>
<feature type="signal peptide" evidence="9">
    <location>
        <begin position="1"/>
        <end position="29"/>
    </location>
</feature>
<dbReference type="SUPFAM" id="SSF51445">
    <property type="entry name" value="(Trans)glycosidases"/>
    <property type="match status" value="1"/>
</dbReference>
<feature type="compositionally biased region" description="Polar residues" evidence="8">
    <location>
        <begin position="87"/>
        <end position="96"/>
    </location>
</feature>
<organism evidence="11 12">
    <name type="scientific">Collinsella ureilytica</name>
    <dbReference type="NCBI Taxonomy" id="2869515"/>
    <lineage>
        <taxon>Bacteria</taxon>
        <taxon>Bacillati</taxon>
        <taxon>Actinomycetota</taxon>
        <taxon>Coriobacteriia</taxon>
        <taxon>Coriobacteriales</taxon>
        <taxon>Coriobacteriaceae</taxon>
        <taxon>Collinsella</taxon>
    </lineage>
</organism>
<comment type="similarity">
    <text evidence="2">Belongs to the glycosyl hydrolase 25 family.</text>
</comment>
<dbReference type="EMBL" id="JAIMFO010000004">
    <property type="protein sequence ID" value="MBY4796999.1"/>
    <property type="molecule type" value="Genomic_DNA"/>
</dbReference>
<evidence type="ECO:0000256" key="7">
    <source>
        <dbReference type="PROSITE-ProRule" id="PRU00591"/>
    </source>
</evidence>
<evidence type="ECO:0000256" key="5">
    <source>
        <dbReference type="ARBA" id="ARBA00022801"/>
    </source>
</evidence>
<dbReference type="PROSITE" id="PS51170">
    <property type="entry name" value="CW"/>
    <property type="match status" value="1"/>
</dbReference>
<dbReference type="SUPFAM" id="SSF54001">
    <property type="entry name" value="Cysteine proteinases"/>
    <property type="match status" value="1"/>
</dbReference>
<dbReference type="InterPro" id="IPR000064">
    <property type="entry name" value="NLP_P60_dom"/>
</dbReference>
<dbReference type="Pfam" id="PF01183">
    <property type="entry name" value="Glyco_hydro_25"/>
    <property type="match status" value="1"/>
</dbReference>